<feature type="compositionally biased region" description="Polar residues" evidence="1">
    <location>
        <begin position="1"/>
        <end position="15"/>
    </location>
</feature>
<keyword evidence="3" id="KW-1185">Reference proteome</keyword>
<protein>
    <submittedName>
        <fullName evidence="2">Uncharacterized protein</fullName>
    </submittedName>
</protein>
<feature type="compositionally biased region" description="Basic and acidic residues" evidence="1">
    <location>
        <begin position="46"/>
        <end position="66"/>
    </location>
</feature>
<dbReference type="Proteomes" id="UP001623349">
    <property type="component" value="Unassembled WGS sequence"/>
</dbReference>
<evidence type="ECO:0000313" key="2">
    <source>
        <dbReference type="EMBL" id="GAB1293548.1"/>
    </source>
</evidence>
<reference evidence="2 3" key="1">
    <citation type="submission" date="2024-08" db="EMBL/GenBank/DDBJ databases">
        <title>The draft genome of Apodemus speciosus.</title>
        <authorList>
            <person name="Nabeshima K."/>
            <person name="Suzuki S."/>
            <person name="Onuma M."/>
        </authorList>
    </citation>
    <scope>NUCLEOTIDE SEQUENCE [LARGE SCALE GENOMIC DNA]</scope>
    <source>
        <strain evidence="2">IB14-021</strain>
    </source>
</reference>
<evidence type="ECO:0000256" key="1">
    <source>
        <dbReference type="SAM" id="MobiDB-lite"/>
    </source>
</evidence>
<dbReference type="EMBL" id="BAAFST010000008">
    <property type="protein sequence ID" value="GAB1293548.1"/>
    <property type="molecule type" value="Genomic_DNA"/>
</dbReference>
<evidence type="ECO:0000313" key="3">
    <source>
        <dbReference type="Proteomes" id="UP001623349"/>
    </source>
</evidence>
<proteinExistence type="predicted"/>
<name>A0ABQ0F2P1_APOSI</name>
<organism evidence="2 3">
    <name type="scientific">Apodemus speciosus</name>
    <name type="common">Large Japanese field mouse</name>
    <dbReference type="NCBI Taxonomy" id="105296"/>
    <lineage>
        <taxon>Eukaryota</taxon>
        <taxon>Metazoa</taxon>
        <taxon>Chordata</taxon>
        <taxon>Craniata</taxon>
        <taxon>Vertebrata</taxon>
        <taxon>Euteleostomi</taxon>
        <taxon>Mammalia</taxon>
        <taxon>Eutheria</taxon>
        <taxon>Euarchontoglires</taxon>
        <taxon>Glires</taxon>
        <taxon>Rodentia</taxon>
        <taxon>Myomorpha</taxon>
        <taxon>Muroidea</taxon>
        <taxon>Muridae</taxon>
        <taxon>Murinae</taxon>
        <taxon>Apodemus</taxon>
    </lineage>
</organism>
<gene>
    <name evidence="2" type="ORF">APTSU1_000878000</name>
</gene>
<accession>A0ABQ0F2P1</accession>
<comment type="caution">
    <text evidence="2">The sequence shown here is derived from an EMBL/GenBank/DDBJ whole genome shotgun (WGS) entry which is preliminary data.</text>
</comment>
<feature type="region of interest" description="Disordered" evidence="1">
    <location>
        <begin position="1"/>
        <end position="66"/>
    </location>
</feature>
<sequence>MGITSDSIEQSSESPDSPRYWSHQCPHEMLSSRGDGWPGAYVGKETSNRARRSELDPRHLHGGMRDLTPRTYLVTFTRMSRH</sequence>